<dbReference type="SUPFAM" id="SSF53474">
    <property type="entry name" value="alpha/beta-Hydrolases"/>
    <property type="match status" value="1"/>
</dbReference>
<gene>
    <name evidence="4" type="ORF">ODI_00693</name>
    <name evidence="5" type="ORF">ODI_R1487</name>
</gene>
<dbReference type="InterPro" id="IPR020802">
    <property type="entry name" value="TesA-like"/>
</dbReference>
<evidence type="ECO:0000259" key="3">
    <source>
        <dbReference type="SMART" id="SM00824"/>
    </source>
</evidence>
<sequence>MMPAHACPTTEASCWAPLRPVENAAATLFLFPYAGGSAQSFLRWIEHLPPQWSVLGLQMPGRGTRWSEAPLRHIGDALAELVAQQAQHLDRPALFWGHSLGGILAYEAARHWRQLARAGRQALDIQALVVSACVAPRYWPGQRGNSVVISGRQDLVNALRRYGDTFLHMIEDEELLDFVLPTVQADFEVVESYVYPGPAQLDVPILVFHGEEDQTVDARKASDWREETQADCQLRGFAGGHFFFVEHEAEVVEALNAFLSTQRG</sequence>
<reference evidence="4 6" key="1">
    <citation type="submission" date="2016-06" db="EMBL/GenBank/DDBJ databases">
        <authorList>
            <person name="Kjaerup R.B."/>
            <person name="Dalgaard T.S."/>
            <person name="Juul-Madsen H.R."/>
        </authorList>
    </citation>
    <scope>NUCLEOTIDE SEQUENCE [LARGE SCALE GENOMIC DNA]</scope>
    <source>
        <strain evidence="4">Orrdi1</strain>
    </source>
</reference>
<dbReference type="AlphaFoldDB" id="A0A1C3K877"/>
<proteinExistence type="inferred from homology"/>
<organism evidence="4 6">
    <name type="scientific">Orrella dioscoreae</name>
    <dbReference type="NCBI Taxonomy" id="1851544"/>
    <lineage>
        <taxon>Bacteria</taxon>
        <taxon>Pseudomonadati</taxon>
        <taxon>Pseudomonadota</taxon>
        <taxon>Betaproteobacteria</taxon>
        <taxon>Burkholderiales</taxon>
        <taxon>Alcaligenaceae</taxon>
        <taxon>Orrella</taxon>
    </lineage>
</organism>
<protein>
    <submittedName>
        <fullName evidence="4">Thioesterase in siderophore biosynthesis gene cluster</fullName>
    </submittedName>
</protein>
<dbReference type="Proteomes" id="UP000078558">
    <property type="component" value="Chromosome I"/>
</dbReference>
<dbReference type="RefSeq" id="WP_067759734.1">
    <property type="nucleotide sequence ID" value="NZ_LT907988.1"/>
</dbReference>
<dbReference type="PANTHER" id="PTHR11487:SF0">
    <property type="entry name" value="S-ACYL FATTY ACID SYNTHASE THIOESTERASE, MEDIUM CHAIN"/>
    <property type="match status" value="1"/>
</dbReference>
<dbReference type="Pfam" id="PF00975">
    <property type="entry name" value="Thioesterase"/>
    <property type="match status" value="1"/>
</dbReference>
<evidence type="ECO:0000313" key="4">
    <source>
        <dbReference type="EMBL" id="SBT27703.1"/>
    </source>
</evidence>
<accession>A0A1C3K877</accession>
<dbReference type="InterPro" id="IPR012223">
    <property type="entry name" value="TEII"/>
</dbReference>
<dbReference type="KEGG" id="odi:ODI_R1487"/>
<evidence type="ECO:0000313" key="6">
    <source>
        <dbReference type="Proteomes" id="UP000078558"/>
    </source>
</evidence>
<keyword evidence="6" id="KW-1185">Reference proteome</keyword>
<dbReference type="InterPro" id="IPR001031">
    <property type="entry name" value="Thioesterase"/>
</dbReference>
<dbReference type="SMART" id="SM00824">
    <property type="entry name" value="PKS_TE"/>
    <property type="match status" value="1"/>
</dbReference>
<feature type="domain" description="Thioesterase TesA-like" evidence="3">
    <location>
        <begin position="32"/>
        <end position="259"/>
    </location>
</feature>
<dbReference type="STRING" id="1851544.ODI_00693"/>
<dbReference type="EMBL" id="FLRC01000055">
    <property type="protein sequence ID" value="SBT27703.1"/>
    <property type="molecule type" value="Genomic_DNA"/>
</dbReference>
<keyword evidence="2" id="KW-0378">Hydrolase</keyword>
<dbReference type="GO" id="GO:0008610">
    <property type="term" value="P:lipid biosynthetic process"/>
    <property type="evidence" value="ECO:0007669"/>
    <property type="project" value="TreeGrafter"/>
</dbReference>
<evidence type="ECO:0000313" key="5">
    <source>
        <dbReference type="EMBL" id="SOE48521.1"/>
    </source>
</evidence>
<comment type="similarity">
    <text evidence="1">Belongs to the thioesterase family.</text>
</comment>
<dbReference type="OrthoDB" id="8480037at2"/>
<evidence type="ECO:0000256" key="1">
    <source>
        <dbReference type="ARBA" id="ARBA00007169"/>
    </source>
</evidence>
<name>A0A1C3K877_9BURK</name>
<dbReference type="InterPro" id="IPR029058">
    <property type="entry name" value="AB_hydrolase_fold"/>
</dbReference>
<dbReference type="EMBL" id="LT907988">
    <property type="protein sequence ID" value="SOE48521.1"/>
    <property type="molecule type" value="Genomic_DNA"/>
</dbReference>
<reference evidence="5 6" key="2">
    <citation type="submission" date="2017-08" db="EMBL/GenBank/DDBJ databases">
        <authorList>
            <person name="de Groot N.N."/>
        </authorList>
    </citation>
    <scope>NUCLEOTIDE SEQUENCE [LARGE SCALE GENOMIC DNA]</scope>
    <source>
        <strain evidence="5">Orrdi1</strain>
    </source>
</reference>
<evidence type="ECO:0000256" key="2">
    <source>
        <dbReference type="ARBA" id="ARBA00022801"/>
    </source>
</evidence>
<dbReference type="GO" id="GO:0016787">
    <property type="term" value="F:hydrolase activity"/>
    <property type="evidence" value="ECO:0007669"/>
    <property type="project" value="UniProtKB-KW"/>
</dbReference>
<dbReference type="PANTHER" id="PTHR11487">
    <property type="entry name" value="THIOESTERASE"/>
    <property type="match status" value="1"/>
</dbReference>
<dbReference type="Gene3D" id="3.40.50.1820">
    <property type="entry name" value="alpha/beta hydrolase"/>
    <property type="match status" value="1"/>
</dbReference>